<keyword evidence="3" id="KW-0813">Transport</keyword>
<sequence length="344" mass="37098">MSQLFRRCMKQGRSGVLLAFAALAAIGAVPAMAQEDASVAAQTFPVVVEHALGTTVVTQKPTRIAAIGWSNHEVPLALGVVPVGFAKVNFGDDDDNGVFPWVEDRLAELDADMPPLFDEGDGIDFEAVAATEPDLILAAYSGISQSDYDTLSKIAPVVAYSVGPWATSWREVIRLNSTAMGMAQEGEALVAEIEDKIAAITAKYPEIAGKRAMFITHLRARDLSVIRFYSANDLRVQFFEDLGMISPQSVRDATEAGRYSGEISVERIDSFTDVDIAVTYGGQDLLESLRNNPLTARMPVIENDALVLMANDPMGTGANPTPLAIDWVLETYVSRLAEAARNAE</sequence>
<reference evidence="8 9" key="1">
    <citation type="submission" date="2018-03" db="EMBL/GenBank/DDBJ databases">
        <title>Genomic Encyclopedia of Archaeal and Bacterial Type Strains, Phase II (KMG-II): from individual species to whole genera.</title>
        <authorList>
            <person name="Goeker M."/>
        </authorList>
    </citation>
    <scope>NUCLEOTIDE SEQUENCE [LARGE SCALE GENOMIC DNA]</scope>
    <source>
        <strain evidence="8 9">DSM 25328</strain>
    </source>
</reference>
<name>A0A2T1AGE3_TRISK</name>
<accession>A0A2T1AGE3</accession>
<comment type="similarity">
    <text evidence="2">Belongs to the bacterial solute-binding protein 8 family.</text>
</comment>
<feature type="domain" description="Fe/B12 periplasmic-binding" evidence="7">
    <location>
        <begin position="63"/>
        <end position="340"/>
    </location>
</feature>
<evidence type="ECO:0000256" key="2">
    <source>
        <dbReference type="ARBA" id="ARBA00008814"/>
    </source>
</evidence>
<keyword evidence="4" id="KW-0410">Iron transport</keyword>
<dbReference type="GO" id="GO:0030288">
    <property type="term" value="C:outer membrane-bounded periplasmic space"/>
    <property type="evidence" value="ECO:0007669"/>
    <property type="project" value="TreeGrafter"/>
</dbReference>
<evidence type="ECO:0000313" key="8">
    <source>
        <dbReference type="EMBL" id="PRZ47664.1"/>
    </source>
</evidence>
<feature type="chain" id="PRO_5015467417" evidence="6">
    <location>
        <begin position="34"/>
        <end position="344"/>
    </location>
</feature>
<dbReference type="InterPro" id="IPR051313">
    <property type="entry name" value="Bact_iron-sidero_bind"/>
</dbReference>
<gene>
    <name evidence="8" type="ORF">CLV89_106197</name>
</gene>
<dbReference type="Gene3D" id="3.40.50.1980">
    <property type="entry name" value="Nitrogenase molybdenum iron protein domain"/>
    <property type="match status" value="2"/>
</dbReference>
<dbReference type="PANTHER" id="PTHR30532:SF24">
    <property type="entry name" value="FERRIC ENTEROBACTIN-BINDING PERIPLASMIC PROTEIN FEPB"/>
    <property type="match status" value="1"/>
</dbReference>
<feature type="signal peptide" evidence="6">
    <location>
        <begin position="1"/>
        <end position="33"/>
    </location>
</feature>
<evidence type="ECO:0000259" key="7">
    <source>
        <dbReference type="PROSITE" id="PS50983"/>
    </source>
</evidence>
<dbReference type="InterPro" id="IPR002491">
    <property type="entry name" value="ABC_transptr_periplasmic_BD"/>
</dbReference>
<dbReference type="AlphaFoldDB" id="A0A2T1AGE3"/>
<evidence type="ECO:0000256" key="1">
    <source>
        <dbReference type="ARBA" id="ARBA00004196"/>
    </source>
</evidence>
<dbReference type="PROSITE" id="PS50983">
    <property type="entry name" value="FE_B12_PBP"/>
    <property type="match status" value="1"/>
</dbReference>
<evidence type="ECO:0000313" key="9">
    <source>
        <dbReference type="Proteomes" id="UP000237718"/>
    </source>
</evidence>
<organism evidence="8 9">
    <name type="scientific">Tritonibacter scottomollicae</name>
    <name type="common">Epibacterium scottomollicae</name>
    <dbReference type="NCBI Taxonomy" id="483013"/>
    <lineage>
        <taxon>Bacteria</taxon>
        <taxon>Pseudomonadati</taxon>
        <taxon>Pseudomonadota</taxon>
        <taxon>Alphaproteobacteria</taxon>
        <taxon>Rhodobacterales</taxon>
        <taxon>Paracoccaceae</taxon>
        <taxon>Tritonibacter</taxon>
    </lineage>
</organism>
<evidence type="ECO:0000256" key="3">
    <source>
        <dbReference type="ARBA" id="ARBA00022448"/>
    </source>
</evidence>
<keyword evidence="5 6" id="KW-0732">Signal</keyword>
<proteinExistence type="inferred from homology"/>
<comment type="caution">
    <text evidence="8">The sequence shown here is derived from an EMBL/GenBank/DDBJ whole genome shotgun (WGS) entry which is preliminary data.</text>
</comment>
<evidence type="ECO:0000256" key="4">
    <source>
        <dbReference type="ARBA" id="ARBA00022496"/>
    </source>
</evidence>
<evidence type="ECO:0000256" key="6">
    <source>
        <dbReference type="SAM" id="SignalP"/>
    </source>
</evidence>
<keyword evidence="4" id="KW-0406">Ion transport</keyword>
<dbReference type="PANTHER" id="PTHR30532">
    <property type="entry name" value="IRON III DICITRATE-BINDING PERIPLASMIC PROTEIN"/>
    <property type="match status" value="1"/>
</dbReference>
<keyword evidence="4" id="KW-0408">Iron</keyword>
<dbReference type="CDD" id="cd01146">
    <property type="entry name" value="FhuD"/>
    <property type="match status" value="1"/>
</dbReference>
<protein>
    <submittedName>
        <fullName evidence="8">Iron complex transport system substrate-binding protein</fullName>
    </submittedName>
</protein>
<dbReference type="Pfam" id="PF01497">
    <property type="entry name" value="Peripla_BP_2"/>
    <property type="match status" value="1"/>
</dbReference>
<comment type="subcellular location">
    <subcellularLocation>
        <location evidence="1">Cell envelope</location>
    </subcellularLocation>
</comment>
<dbReference type="SUPFAM" id="SSF53807">
    <property type="entry name" value="Helical backbone' metal receptor"/>
    <property type="match status" value="1"/>
</dbReference>
<dbReference type="Proteomes" id="UP000237718">
    <property type="component" value="Unassembled WGS sequence"/>
</dbReference>
<dbReference type="EMBL" id="PVUF01000006">
    <property type="protein sequence ID" value="PRZ47664.1"/>
    <property type="molecule type" value="Genomic_DNA"/>
</dbReference>
<evidence type="ECO:0000256" key="5">
    <source>
        <dbReference type="ARBA" id="ARBA00022729"/>
    </source>
</evidence>
<dbReference type="GO" id="GO:1901678">
    <property type="term" value="P:iron coordination entity transport"/>
    <property type="evidence" value="ECO:0007669"/>
    <property type="project" value="UniProtKB-ARBA"/>
</dbReference>